<dbReference type="EMBL" id="AHGT01000011">
    <property type="protein sequence ID" value="ESU38613.1"/>
    <property type="molecule type" value="Genomic_DNA"/>
</dbReference>
<organism evidence="6 7">
    <name type="scientific">Giardia intestinalis</name>
    <name type="common">Giardia lamblia</name>
    <dbReference type="NCBI Taxonomy" id="5741"/>
    <lineage>
        <taxon>Eukaryota</taxon>
        <taxon>Metamonada</taxon>
        <taxon>Diplomonadida</taxon>
        <taxon>Hexamitidae</taxon>
        <taxon>Giardiinae</taxon>
        <taxon>Giardia</taxon>
    </lineage>
</organism>
<evidence type="ECO:0000313" key="6">
    <source>
        <dbReference type="EMBL" id="ESU38613.1"/>
    </source>
</evidence>
<feature type="domain" description="Nitroreductase" evidence="5">
    <location>
        <begin position="17"/>
        <end position="77"/>
    </location>
</feature>
<reference evidence="6 7" key="2">
    <citation type="journal article" date="2013" name="Genome Biol. Evol.">
        <title>Genome sequencing of Giardia lamblia genotypes A2 and B isolates (DH and GS) and comparative analysis with the genomes of genotypes A1 and E (WB and Pig).</title>
        <authorList>
            <person name="Adam R.D."/>
            <person name="Dahlstrom E.W."/>
            <person name="Martens C.A."/>
            <person name="Bruno D.P."/>
            <person name="Barbian K.D."/>
            <person name="Ricklefs S.M."/>
            <person name="Hernandez M.M."/>
            <person name="Narla N.P."/>
            <person name="Patel R.B."/>
            <person name="Porcella S.F."/>
            <person name="Nash T.E."/>
        </authorList>
    </citation>
    <scope>NUCLEOTIDE SEQUENCE [LARGE SCALE GENOMIC DNA]</scope>
    <source>
        <strain evidence="6 7">DH</strain>
    </source>
</reference>
<dbReference type="Proteomes" id="UP000018320">
    <property type="component" value="Unassembled WGS sequence"/>
</dbReference>
<dbReference type="VEuPathDB" id="GiardiaDB:DHA2_15307"/>
<dbReference type="AlphaFoldDB" id="V6TI10"/>
<accession>V6TI10</accession>
<keyword evidence="3" id="KW-0288">FMN</keyword>
<dbReference type="InterPro" id="IPR000415">
    <property type="entry name" value="Nitroreductase-like"/>
</dbReference>
<proteinExistence type="inferred from homology"/>
<evidence type="ECO:0000313" key="7">
    <source>
        <dbReference type="Proteomes" id="UP000018320"/>
    </source>
</evidence>
<name>V6TI10_GIAIN</name>
<dbReference type="GO" id="GO:0016491">
    <property type="term" value="F:oxidoreductase activity"/>
    <property type="evidence" value="ECO:0007669"/>
    <property type="project" value="UniProtKB-KW"/>
</dbReference>
<dbReference type="VEuPathDB" id="GiardiaDB:GL50581_719"/>
<evidence type="ECO:0000256" key="2">
    <source>
        <dbReference type="ARBA" id="ARBA00022630"/>
    </source>
</evidence>
<comment type="similarity">
    <text evidence="1">Belongs to the nitroreductase family.</text>
</comment>
<dbReference type="InterPro" id="IPR029479">
    <property type="entry name" value="Nitroreductase"/>
</dbReference>
<dbReference type="FunFam" id="3.40.109.10:FF:000021">
    <property type="entry name" value="Nitroreductase family protein"/>
    <property type="match status" value="1"/>
</dbReference>
<dbReference type="Pfam" id="PF00881">
    <property type="entry name" value="Nitroreductase"/>
    <property type="match status" value="1"/>
</dbReference>
<comment type="caution">
    <text evidence="6">The sequence shown here is derived from an EMBL/GenBank/DDBJ whole genome shotgun (WGS) entry which is preliminary data.</text>
</comment>
<dbReference type="Gene3D" id="3.40.109.10">
    <property type="entry name" value="NADH Oxidase"/>
    <property type="match status" value="1"/>
</dbReference>
<dbReference type="PANTHER" id="PTHR23026">
    <property type="entry name" value="NADPH NITROREDUCTASE"/>
    <property type="match status" value="1"/>
</dbReference>
<reference evidence="7" key="1">
    <citation type="submission" date="2012-02" db="EMBL/GenBank/DDBJ databases">
        <title>Genome sequencing of Giardia lamblia Genotypes A2 and B isolates (DH and GS) and comparative analysis with the genomes of Genotypes A1 and E (WB and Pig).</title>
        <authorList>
            <person name="Adam R."/>
            <person name="Dahlstrom E."/>
            <person name="Martens C."/>
            <person name="Bruno D."/>
            <person name="Barbian K."/>
            <person name="Porcella S.F."/>
            <person name="Nash T."/>
        </authorList>
    </citation>
    <scope>NUCLEOTIDE SEQUENCE</scope>
    <source>
        <strain evidence="7">DH</strain>
    </source>
</reference>
<dbReference type="SUPFAM" id="SSF55469">
    <property type="entry name" value="FMN-dependent nitroreductase-like"/>
    <property type="match status" value="1"/>
</dbReference>
<keyword evidence="2" id="KW-0285">Flavoprotein</keyword>
<sequence length="184" mass="20759">VKNWKFQRSMPPICDAILRRRAIKQYTKESVSIEAIEYLRKVAVAIPTGHNTRHTEFAFVTNPRIIKTISQAKGEKAEYMQHAKLLIVVMGIQNDGVTSIATDMSIAAAMIQLACSDFGLACSWEQFYGRKNVYGEDSERIVLDVLRLLNSPNRRVLCALAIGYPAVQMPPADMHENGRIYMIE</sequence>
<evidence type="ECO:0000256" key="3">
    <source>
        <dbReference type="ARBA" id="ARBA00022643"/>
    </source>
</evidence>
<dbReference type="InterPro" id="IPR050627">
    <property type="entry name" value="Nitroreductase/BluB"/>
</dbReference>
<dbReference type="VEuPathDB" id="GiardiaDB:QR46_2816"/>
<feature type="non-terminal residue" evidence="6">
    <location>
        <position position="1"/>
    </location>
</feature>
<protein>
    <submittedName>
        <fullName evidence="6">Nitroreductase family protein</fullName>
    </submittedName>
</protein>
<dbReference type="PANTHER" id="PTHR23026:SF90">
    <property type="entry name" value="IODOTYROSINE DEIODINASE 1"/>
    <property type="match status" value="1"/>
</dbReference>
<evidence type="ECO:0000256" key="1">
    <source>
        <dbReference type="ARBA" id="ARBA00007118"/>
    </source>
</evidence>
<gene>
    <name evidence="6" type="ORF">DHA2_15307</name>
</gene>
<keyword evidence="4" id="KW-0560">Oxidoreductase</keyword>
<evidence type="ECO:0000259" key="5">
    <source>
        <dbReference type="Pfam" id="PF00881"/>
    </source>
</evidence>
<dbReference type="VEuPathDB" id="GiardiaDB:GL50803_0015307"/>
<evidence type="ECO:0000256" key="4">
    <source>
        <dbReference type="ARBA" id="ARBA00023002"/>
    </source>
</evidence>